<accession>A0A1G6W048</accession>
<name>A0A1G6W048_9ACTN</name>
<sequence length="318" mass="35561">MSNPIIDQGHISGFPLPKRPDIESGRPVYRKTNGQYVAPDSPLTAGELLHQRVKRYYVVDVSPHGAVFTGQVRTDSEVLKFDFTARYDWQVLDPLAIVEHTVTDVPARCEDHLLGLMHEVTRQYPPNEPAAAERALVQVLGGRDFDVFAKGIRISRFRAELEAPARLKDPLHDLASIDTEAEIQRQRKKLENEIETLTQQGELGRQAQRFKEFRTLVDGGRASVLAFWLAENPTDAAQVVDVLANQANEDNRVVLETIKYTLESEHISPDQADGLADALIKRIGTKIGLTEGAEAMNLTDYLRQITSDEESAPERATE</sequence>
<proteinExistence type="predicted"/>
<gene>
    <name evidence="2" type="ORF">SAMN05216270_105237</name>
</gene>
<evidence type="ECO:0000313" key="2">
    <source>
        <dbReference type="EMBL" id="SDD59330.1"/>
    </source>
</evidence>
<dbReference type="Proteomes" id="UP000198949">
    <property type="component" value="Unassembled WGS sequence"/>
</dbReference>
<feature type="region of interest" description="Disordered" evidence="1">
    <location>
        <begin position="1"/>
        <end position="22"/>
    </location>
</feature>
<dbReference type="STRING" id="58114.SAMN05216270_105237"/>
<evidence type="ECO:0000313" key="3">
    <source>
        <dbReference type="Proteomes" id="UP000198949"/>
    </source>
</evidence>
<dbReference type="AlphaFoldDB" id="A0A1G6W048"/>
<reference evidence="3" key="1">
    <citation type="submission" date="2016-10" db="EMBL/GenBank/DDBJ databases">
        <authorList>
            <person name="Varghese N."/>
            <person name="Submissions S."/>
        </authorList>
    </citation>
    <scope>NUCLEOTIDE SEQUENCE [LARGE SCALE GENOMIC DNA]</scope>
    <source>
        <strain evidence="3">CGMCC 4.3516</strain>
    </source>
</reference>
<organism evidence="2 3">
    <name type="scientific">Glycomyces harbinensis</name>
    <dbReference type="NCBI Taxonomy" id="58114"/>
    <lineage>
        <taxon>Bacteria</taxon>
        <taxon>Bacillati</taxon>
        <taxon>Actinomycetota</taxon>
        <taxon>Actinomycetes</taxon>
        <taxon>Glycomycetales</taxon>
        <taxon>Glycomycetaceae</taxon>
        <taxon>Glycomyces</taxon>
    </lineage>
</organism>
<dbReference type="OrthoDB" id="4332350at2"/>
<evidence type="ECO:0008006" key="4">
    <source>
        <dbReference type="Google" id="ProtNLM"/>
    </source>
</evidence>
<keyword evidence="3" id="KW-1185">Reference proteome</keyword>
<dbReference type="EMBL" id="FNAD01000005">
    <property type="protein sequence ID" value="SDD59330.1"/>
    <property type="molecule type" value="Genomic_DNA"/>
</dbReference>
<protein>
    <recommendedName>
        <fullName evidence="4">SPFH domain / Band 7 family protein</fullName>
    </recommendedName>
</protein>
<evidence type="ECO:0000256" key="1">
    <source>
        <dbReference type="SAM" id="MobiDB-lite"/>
    </source>
</evidence>
<dbReference type="RefSeq" id="WP_091033543.1">
    <property type="nucleotide sequence ID" value="NZ_FNAD01000005.1"/>
</dbReference>